<organism evidence="9 10">
    <name type="scientific">Jimgerdemannia flammicorona</name>
    <dbReference type="NCBI Taxonomy" id="994334"/>
    <lineage>
        <taxon>Eukaryota</taxon>
        <taxon>Fungi</taxon>
        <taxon>Fungi incertae sedis</taxon>
        <taxon>Mucoromycota</taxon>
        <taxon>Mucoromycotina</taxon>
        <taxon>Endogonomycetes</taxon>
        <taxon>Endogonales</taxon>
        <taxon>Endogonaceae</taxon>
        <taxon>Jimgerdemannia</taxon>
    </lineage>
</organism>
<keyword evidence="10" id="KW-1185">Reference proteome</keyword>
<evidence type="ECO:0000256" key="3">
    <source>
        <dbReference type="ARBA" id="ARBA00022527"/>
    </source>
</evidence>
<dbReference type="Gene3D" id="3.30.200.20">
    <property type="entry name" value="Phosphorylase Kinase, domain 1"/>
    <property type="match status" value="1"/>
</dbReference>
<dbReference type="PROSITE" id="PS50011">
    <property type="entry name" value="PROTEIN_KINASE_DOM"/>
    <property type="match status" value="1"/>
</dbReference>
<evidence type="ECO:0000256" key="6">
    <source>
        <dbReference type="ARBA" id="ARBA00022777"/>
    </source>
</evidence>
<dbReference type="PANTHER" id="PTHR24055">
    <property type="entry name" value="MITOGEN-ACTIVATED PROTEIN KINASE"/>
    <property type="match status" value="1"/>
</dbReference>
<evidence type="ECO:0000256" key="5">
    <source>
        <dbReference type="ARBA" id="ARBA00022741"/>
    </source>
</evidence>
<dbReference type="EC" id="2.7.11.24" evidence="2"/>
<dbReference type="SUPFAM" id="SSF56112">
    <property type="entry name" value="Protein kinase-like (PK-like)"/>
    <property type="match status" value="1"/>
</dbReference>
<dbReference type="OrthoDB" id="192887at2759"/>
<evidence type="ECO:0000313" key="9">
    <source>
        <dbReference type="EMBL" id="RUP22125.1"/>
    </source>
</evidence>
<name>A0A433BAN8_9FUNG</name>
<dbReference type="GO" id="GO:0004707">
    <property type="term" value="F:MAP kinase activity"/>
    <property type="evidence" value="ECO:0007669"/>
    <property type="project" value="UniProtKB-EC"/>
</dbReference>
<keyword evidence="6 9" id="KW-0418">Kinase</keyword>
<dbReference type="InterPro" id="IPR050117">
    <property type="entry name" value="MAPK"/>
</dbReference>
<dbReference type="InterPro" id="IPR008352">
    <property type="entry name" value="MAPK_HOG-like"/>
</dbReference>
<evidence type="ECO:0000313" key="10">
    <source>
        <dbReference type="Proteomes" id="UP000268093"/>
    </source>
</evidence>
<keyword evidence="7" id="KW-0067">ATP-binding</keyword>
<dbReference type="InterPro" id="IPR011009">
    <property type="entry name" value="Kinase-like_dom_sf"/>
</dbReference>
<comment type="caution">
    <text evidence="9">The sequence shown here is derived from an EMBL/GenBank/DDBJ whole genome shotgun (WGS) entry which is preliminary data.</text>
</comment>
<dbReference type="SMART" id="SM00220">
    <property type="entry name" value="S_TKc"/>
    <property type="match status" value="1"/>
</dbReference>
<dbReference type="AlphaFoldDB" id="A0A433BAN8"/>
<evidence type="ECO:0000256" key="4">
    <source>
        <dbReference type="ARBA" id="ARBA00022679"/>
    </source>
</evidence>
<keyword evidence="4" id="KW-0808">Transferase</keyword>
<gene>
    <name evidence="9" type="ORF">BC936DRAFT_139115</name>
</gene>
<dbReference type="Pfam" id="PF00069">
    <property type="entry name" value="Pkinase"/>
    <property type="match status" value="1"/>
</dbReference>
<dbReference type="GO" id="GO:0005524">
    <property type="term" value="F:ATP binding"/>
    <property type="evidence" value="ECO:0007669"/>
    <property type="project" value="UniProtKB-KW"/>
</dbReference>
<evidence type="ECO:0000256" key="2">
    <source>
        <dbReference type="ARBA" id="ARBA00012411"/>
    </source>
</evidence>
<dbReference type="PROSITE" id="PS00108">
    <property type="entry name" value="PROTEIN_KINASE_ST"/>
    <property type="match status" value="1"/>
</dbReference>
<dbReference type="EMBL" id="RBNI01014325">
    <property type="protein sequence ID" value="RUP22125.1"/>
    <property type="molecule type" value="Genomic_DNA"/>
</dbReference>
<comment type="cofactor">
    <cofactor evidence="1">
        <name>Mg(2+)</name>
        <dbReference type="ChEBI" id="CHEBI:18420"/>
    </cofactor>
</comment>
<keyword evidence="5" id="KW-0547">Nucleotide-binding</keyword>
<proteinExistence type="predicted"/>
<dbReference type="InterPro" id="IPR008271">
    <property type="entry name" value="Ser/Thr_kinase_AS"/>
</dbReference>
<reference evidence="9 10" key="1">
    <citation type="journal article" date="2018" name="New Phytol.">
        <title>Phylogenomics of Endogonaceae and evolution of mycorrhizas within Mucoromycota.</title>
        <authorList>
            <person name="Chang Y."/>
            <person name="Desiro A."/>
            <person name="Na H."/>
            <person name="Sandor L."/>
            <person name="Lipzen A."/>
            <person name="Clum A."/>
            <person name="Barry K."/>
            <person name="Grigoriev I.V."/>
            <person name="Martin F.M."/>
            <person name="Stajich J.E."/>
            <person name="Smith M.E."/>
            <person name="Bonito G."/>
            <person name="Spatafora J.W."/>
        </authorList>
    </citation>
    <scope>NUCLEOTIDE SEQUENCE [LARGE SCALE GENOMIC DNA]</scope>
    <source>
        <strain evidence="9 10">GMNB39</strain>
    </source>
</reference>
<dbReference type="Proteomes" id="UP000268093">
    <property type="component" value="Unassembled WGS sequence"/>
</dbReference>
<evidence type="ECO:0000259" key="8">
    <source>
        <dbReference type="PROSITE" id="PS50011"/>
    </source>
</evidence>
<sequence>MTGKPGFPTTRYAPGISIRILVDLAMYYAKIRRSIENPHMNLYPRLTACRLIQLRQGSIDRHQCRHQEDHEALQHTRALETHIISLSDIFISPLEDMYVVPRLLLRVIESHGMQYSWIPNNAFLVNDSYFVTELLGTDLHRLLTSRPLEKQFIQYFLYQILRGLKYVHSAGVVHRDLKPSNILVNENCDLKICDFGLARIQDPQMTGYVSTRYYRAPEIMLTWQKYDVAVDIWSVGCIFAEMLEGKPLFPGKDHVHQFSIITELLGTPSDDVIATIASENTLRFVQNLPKRQKIPFTERFASADEQAIDLLEKMLVFDPKRRITATEALSHPYLAPYHDPTDEPDAPEKFDWSFNDADLPVDTWKVMMYSEILDFHNVDDVDASQYLGTPLTGQPLQA</sequence>
<dbReference type="PRINTS" id="PR01773">
    <property type="entry name" value="P38MAPKINASE"/>
</dbReference>
<dbReference type="Gene3D" id="1.10.510.10">
    <property type="entry name" value="Transferase(Phosphotransferase) domain 1"/>
    <property type="match status" value="1"/>
</dbReference>
<evidence type="ECO:0000256" key="7">
    <source>
        <dbReference type="ARBA" id="ARBA00022840"/>
    </source>
</evidence>
<protein>
    <recommendedName>
        <fullName evidence="2">mitogen-activated protein kinase</fullName>
        <ecNumber evidence="2">2.7.11.24</ecNumber>
    </recommendedName>
</protein>
<accession>A0A433BAN8</accession>
<evidence type="ECO:0000256" key="1">
    <source>
        <dbReference type="ARBA" id="ARBA00001946"/>
    </source>
</evidence>
<feature type="domain" description="Protein kinase" evidence="8">
    <location>
        <begin position="1"/>
        <end position="334"/>
    </location>
</feature>
<dbReference type="FunFam" id="1.10.510.10:FF:000049">
    <property type="entry name" value="Mitogen-activated protein kinase"/>
    <property type="match status" value="1"/>
</dbReference>
<dbReference type="InterPro" id="IPR000719">
    <property type="entry name" value="Prot_kinase_dom"/>
</dbReference>
<keyword evidence="3" id="KW-0723">Serine/threonine-protein kinase</keyword>